<accession>A0A9D4BQJ4</accession>
<protein>
    <recommendedName>
        <fullName evidence="1">Zinc finger ZPR1-type domain-containing protein</fullName>
    </recommendedName>
</protein>
<reference evidence="2" key="2">
    <citation type="submission" date="2020-11" db="EMBL/GenBank/DDBJ databases">
        <authorList>
            <person name="McCartney M.A."/>
            <person name="Auch B."/>
            <person name="Kono T."/>
            <person name="Mallez S."/>
            <person name="Becker A."/>
            <person name="Gohl D.M."/>
            <person name="Silverstein K.A.T."/>
            <person name="Koren S."/>
            <person name="Bechman K.B."/>
            <person name="Herman A."/>
            <person name="Abrahante J.E."/>
            <person name="Garbe J."/>
        </authorList>
    </citation>
    <scope>NUCLEOTIDE SEQUENCE</scope>
    <source>
        <strain evidence="2">Duluth1</strain>
        <tissue evidence="2">Whole animal</tissue>
    </source>
</reference>
<dbReference type="EMBL" id="JAIWYP010000015">
    <property type="protein sequence ID" value="KAH3703456.1"/>
    <property type="molecule type" value="Genomic_DNA"/>
</dbReference>
<evidence type="ECO:0000313" key="2">
    <source>
        <dbReference type="EMBL" id="KAH3703456.1"/>
    </source>
</evidence>
<evidence type="ECO:0000259" key="1">
    <source>
        <dbReference type="Pfam" id="PF03367"/>
    </source>
</evidence>
<organism evidence="2 3">
    <name type="scientific">Dreissena polymorpha</name>
    <name type="common">Zebra mussel</name>
    <name type="synonym">Mytilus polymorpha</name>
    <dbReference type="NCBI Taxonomy" id="45954"/>
    <lineage>
        <taxon>Eukaryota</taxon>
        <taxon>Metazoa</taxon>
        <taxon>Spiralia</taxon>
        <taxon>Lophotrochozoa</taxon>
        <taxon>Mollusca</taxon>
        <taxon>Bivalvia</taxon>
        <taxon>Autobranchia</taxon>
        <taxon>Heteroconchia</taxon>
        <taxon>Euheterodonta</taxon>
        <taxon>Imparidentia</taxon>
        <taxon>Neoheterodontei</taxon>
        <taxon>Myida</taxon>
        <taxon>Dreissenoidea</taxon>
        <taxon>Dreissenidae</taxon>
        <taxon>Dreissena</taxon>
    </lineage>
</organism>
<feature type="domain" description="Zinc finger ZPR1-type" evidence="1">
    <location>
        <begin position="1"/>
        <end position="23"/>
    </location>
</feature>
<dbReference type="GO" id="GO:0008270">
    <property type="term" value="F:zinc ion binding"/>
    <property type="evidence" value="ECO:0007669"/>
    <property type="project" value="InterPro"/>
</dbReference>
<dbReference type="InterPro" id="IPR040141">
    <property type="entry name" value="ZPR1"/>
</dbReference>
<evidence type="ECO:0000313" key="3">
    <source>
        <dbReference type="Proteomes" id="UP000828390"/>
    </source>
</evidence>
<dbReference type="Pfam" id="PF03367">
    <property type="entry name" value="Zn_ribbon_ZPR1"/>
    <property type="match status" value="1"/>
</dbReference>
<gene>
    <name evidence="2" type="ORF">DPMN_078492</name>
</gene>
<sequence length="54" mass="5927">MASSCDACGLRDSEVKSGGGIEPMGRKIRLKLTDVSDLSRDVLKVNRPILVYFE</sequence>
<reference evidence="2" key="1">
    <citation type="journal article" date="2019" name="bioRxiv">
        <title>The Genome of the Zebra Mussel, Dreissena polymorpha: A Resource for Invasive Species Research.</title>
        <authorList>
            <person name="McCartney M.A."/>
            <person name="Auch B."/>
            <person name="Kono T."/>
            <person name="Mallez S."/>
            <person name="Zhang Y."/>
            <person name="Obille A."/>
            <person name="Becker A."/>
            <person name="Abrahante J.E."/>
            <person name="Garbe J."/>
            <person name="Badalamenti J.P."/>
            <person name="Herman A."/>
            <person name="Mangelson H."/>
            <person name="Liachko I."/>
            <person name="Sullivan S."/>
            <person name="Sone E.D."/>
            <person name="Koren S."/>
            <person name="Silverstein K.A.T."/>
            <person name="Beckman K.B."/>
            <person name="Gohl D.M."/>
        </authorList>
    </citation>
    <scope>NUCLEOTIDE SEQUENCE</scope>
    <source>
        <strain evidence="2">Duluth1</strain>
        <tissue evidence="2">Whole animal</tissue>
    </source>
</reference>
<dbReference type="Proteomes" id="UP000828390">
    <property type="component" value="Unassembled WGS sequence"/>
</dbReference>
<keyword evidence="3" id="KW-1185">Reference proteome</keyword>
<dbReference type="GO" id="GO:0005634">
    <property type="term" value="C:nucleus"/>
    <property type="evidence" value="ECO:0007669"/>
    <property type="project" value="TreeGrafter"/>
</dbReference>
<dbReference type="InterPro" id="IPR004457">
    <property type="entry name" value="Znf_ZPR1"/>
</dbReference>
<dbReference type="AlphaFoldDB" id="A0A9D4BQJ4"/>
<dbReference type="PANTHER" id="PTHR10876:SF0">
    <property type="entry name" value="ZINC FINGER PROTEIN ZPR1"/>
    <property type="match status" value="1"/>
</dbReference>
<proteinExistence type="predicted"/>
<comment type="caution">
    <text evidence="2">The sequence shown here is derived from an EMBL/GenBank/DDBJ whole genome shotgun (WGS) entry which is preliminary data.</text>
</comment>
<dbReference type="PANTHER" id="PTHR10876">
    <property type="entry name" value="ZINC FINGER PROTEIN ZPR1"/>
    <property type="match status" value="1"/>
</dbReference>
<name>A0A9D4BQJ4_DREPO</name>